<dbReference type="PANTHER" id="PTHR43776">
    <property type="entry name" value="TRANSPORT ATP-BINDING PROTEIN"/>
    <property type="match status" value="1"/>
</dbReference>
<dbReference type="Proteomes" id="UP000228754">
    <property type="component" value="Unassembled WGS sequence"/>
</dbReference>
<evidence type="ECO:0000256" key="3">
    <source>
        <dbReference type="ARBA" id="ARBA00022741"/>
    </source>
</evidence>
<evidence type="ECO:0000259" key="5">
    <source>
        <dbReference type="PROSITE" id="PS50893"/>
    </source>
</evidence>
<organism evidence="6 7">
    <name type="scientific">Bacillus pumilus</name>
    <name type="common">Bacillus mesentericus</name>
    <dbReference type="NCBI Taxonomy" id="1408"/>
    <lineage>
        <taxon>Bacteria</taxon>
        <taxon>Bacillati</taxon>
        <taxon>Bacillota</taxon>
        <taxon>Bacilli</taxon>
        <taxon>Bacillales</taxon>
        <taxon>Bacillaceae</taxon>
        <taxon>Bacillus</taxon>
    </lineage>
</organism>
<feature type="domain" description="ABC transporter" evidence="5">
    <location>
        <begin position="6"/>
        <end position="256"/>
    </location>
</feature>
<dbReference type="NCBIfam" id="TIGR01727">
    <property type="entry name" value="oligo_HPY"/>
    <property type="match status" value="1"/>
</dbReference>
<dbReference type="InterPro" id="IPR027417">
    <property type="entry name" value="P-loop_NTPase"/>
</dbReference>
<dbReference type="GO" id="GO:0055085">
    <property type="term" value="P:transmembrane transport"/>
    <property type="evidence" value="ECO:0007669"/>
    <property type="project" value="UniProtKB-ARBA"/>
</dbReference>
<dbReference type="GO" id="GO:0015833">
    <property type="term" value="P:peptide transport"/>
    <property type="evidence" value="ECO:0007669"/>
    <property type="project" value="InterPro"/>
</dbReference>
<keyword evidence="4 6" id="KW-0067">ATP-binding</keyword>
<evidence type="ECO:0000256" key="4">
    <source>
        <dbReference type="ARBA" id="ARBA00022840"/>
    </source>
</evidence>
<protein>
    <submittedName>
        <fullName evidence="6">Oligopeptide ABC transporter ATP-binding protein OppF</fullName>
    </submittedName>
</protein>
<evidence type="ECO:0000256" key="1">
    <source>
        <dbReference type="ARBA" id="ARBA00005417"/>
    </source>
</evidence>
<dbReference type="GO" id="GO:0005524">
    <property type="term" value="F:ATP binding"/>
    <property type="evidence" value="ECO:0007669"/>
    <property type="project" value="UniProtKB-KW"/>
</dbReference>
<name>A0A2A5IZR9_BACPU</name>
<gene>
    <name evidence="6" type="ORF">CEY02_04170</name>
</gene>
<dbReference type="Pfam" id="PF00005">
    <property type="entry name" value="ABC_tran"/>
    <property type="match status" value="1"/>
</dbReference>
<dbReference type="Pfam" id="PF08352">
    <property type="entry name" value="oligo_HPY"/>
    <property type="match status" value="1"/>
</dbReference>
<keyword evidence="3" id="KW-0547">Nucleotide-binding</keyword>
<dbReference type="SMART" id="SM00382">
    <property type="entry name" value="AAA"/>
    <property type="match status" value="1"/>
</dbReference>
<evidence type="ECO:0000313" key="6">
    <source>
        <dbReference type="EMBL" id="PCK22479.1"/>
    </source>
</evidence>
<dbReference type="Gene3D" id="3.40.50.300">
    <property type="entry name" value="P-loop containing nucleotide triphosphate hydrolases"/>
    <property type="match status" value="1"/>
</dbReference>
<dbReference type="InterPro" id="IPR050319">
    <property type="entry name" value="ABC_transp_ATP-bind"/>
</dbReference>
<dbReference type="InterPro" id="IPR003439">
    <property type="entry name" value="ABC_transporter-like_ATP-bd"/>
</dbReference>
<proteinExistence type="inferred from homology"/>
<dbReference type="FunFam" id="3.40.50.300:FF:000016">
    <property type="entry name" value="Oligopeptide ABC transporter ATP-binding component"/>
    <property type="match status" value="1"/>
</dbReference>
<evidence type="ECO:0000313" key="7">
    <source>
        <dbReference type="Proteomes" id="UP000228754"/>
    </source>
</evidence>
<dbReference type="EMBL" id="NKHG01000026">
    <property type="protein sequence ID" value="PCK22479.1"/>
    <property type="molecule type" value="Genomic_DNA"/>
</dbReference>
<accession>A0A2A5IZR9</accession>
<keyword evidence="2" id="KW-0813">Transport</keyword>
<sequence>MSHPLLQVNQLTKRYETSAFFSKRNKHTTLALNQVSFHVKEGETLGIVGESGCGKSTLGKSLMRLIEPTSGSIQLKGQEVTLLKERDMRSLRKDIQMIFQDPYASLNPRMKIKDILEEPLIVHKHGAKAERQKRVKEMLHIVGFDPSYGDRYAHQFSGGQRQRIGIARALITHPSLVIADEPVSALDVSVQAQILNLMLELQKTLSLTYLFISHDLGVVKYMSDRIAVMYAGRIVEMGPAEDVFHKPLHPYTSLLLKSIPHMDHVLETQDVAAEESTMPIEGGCPFYKRCPKRWEQCLQAVPSLYEEETGHAAACYLYQKEEHNEEDMVIQ</sequence>
<dbReference type="GO" id="GO:0016887">
    <property type="term" value="F:ATP hydrolysis activity"/>
    <property type="evidence" value="ECO:0007669"/>
    <property type="project" value="InterPro"/>
</dbReference>
<dbReference type="InterPro" id="IPR013563">
    <property type="entry name" value="Oligopep_ABC_C"/>
</dbReference>
<dbReference type="CDD" id="cd03257">
    <property type="entry name" value="ABC_NikE_OppD_transporters"/>
    <property type="match status" value="1"/>
</dbReference>
<dbReference type="InterPro" id="IPR017871">
    <property type="entry name" value="ABC_transporter-like_CS"/>
</dbReference>
<dbReference type="PROSITE" id="PS50893">
    <property type="entry name" value="ABC_TRANSPORTER_2"/>
    <property type="match status" value="1"/>
</dbReference>
<dbReference type="OrthoDB" id="9802264at2"/>
<dbReference type="SUPFAM" id="SSF52540">
    <property type="entry name" value="P-loop containing nucleoside triphosphate hydrolases"/>
    <property type="match status" value="1"/>
</dbReference>
<reference evidence="6 7" key="1">
    <citation type="submission" date="2017-06" db="EMBL/GenBank/DDBJ databases">
        <title>Draft Genome Sequence of Bacillus sp Strain 36R Isolated from saline sediment at Atanasia, Sonora, Mexico.</title>
        <authorList>
            <person name="Sanchez Diaz R."/>
            <person name="Quiroz Macias M.E."/>
            <person name="Ibarra Gamez J.C."/>
            <person name="Enciso Ibarra J."/>
            <person name="Gomez Gil B."/>
            <person name="Galaviz Silva L."/>
        </authorList>
    </citation>
    <scope>NUCLEOTIDE SEQUENCE [LARGE SCALE GENOMIC DNA]</scope>
    <source>
        <strain evidence="6 7">36R_ATNSAL</strain>
    </source>
</reference>
<dbReference type="InterPro" id="IPR003593">
    <property type="entry name" value="AAA+_ATPase"/>
</dbReference>
<dbReference type="PROSITE" id="PS00211">
    <property type="entry name" value="ABC_TRANSPORTER_1"/>
    <property type="match status" value="1"/>
</dbReference>
<dbReference type="AlphaFoldDB" id="A0A2A5IZR9"/>
<comment type="caution">
    <text evidence="6">The sequence shown here is derived from an EMBL/GenBank/DDBJ whole genome shotgun (WGS) entry which is preliminary data.</text>
</comment>
<comment type="similarity">
    <text evidence="1">Belongs to the ABC transporter superfamily.</text>
</comment>
<evidence type="ECO:0000256" key="2">
    <source>
        <dbReference type="ARBA" id="ARBA00022448"/>
    </source>
</evidence>